<dbReference type="Proteomes" id="UP000525652">
    <property type="component" value="Unassembled WGS sequence"/>
</dbReference>
<dbReference type="PANTHER" id="PTHR30137">
    <property type="entry name" value="LUCIFERASE-LIKE MONOOXYGENASE"/>
    <property type="match status" value="1"/>
</dbReference>
<dbReference type="InterPro" id="IPR050766">
    <property type="entry name" value="Bact_Lucif_Oxidored"/>
</dbReference>
<gene>
    <name evidence="4" type="ORF">H5P30_10480</name>
</gene>
<accession>A0A7X1B0B8</accession>
<dbReference type="PANTHER" id="PTHR30137:SF6">
    <property type="entry name" value="LUCIFERASE-LIKE MONOOXYGENASE"/>
    <property type="match status" value="1"/>
</dbReference>
<proteinExistence type="predicted"/>
<dbReference type="Pfam" id="PF00296">
    <property type="entry name" value="Bac_luciferase"/>
    <property type="match status" value="1"/>
</dbReference>
<dbReference type="GO" id="GO:0016705">
    <property type="term" value="F:oxidoreductase activity, acting on paired donors, with incorporation or reduction of molecular oxygen"/>
    <property type="evidence" value="ECO:0007669"/>
    <property type="project" value="InterPro"/>
</dbReference>
<dbReference type="InterPro" id="IPR036661">
    <property type="entry name" value="Luciferase-like_sf"/>
</dbReference>
<keyword evidence="5" id="KW-1185">Reference proteome</keyword>
<feature type="domain" description="Luciferase-like" evidence="3">
    <location>
        <begin position="19"/>
        <end position="300"/>
    </location>
</feature>
<dbReference type="InterPro" id="IPR011251">
    <property type="entry name" value="Luciferase-like_dom"/>
</dbReference>
<evidence type="ECO:0000313" key="5">
    <source>
        <dbReference type="Proteomes" id="UP000525652"/>
    </source>
</evidence>
<evidence type="ECO:0000256" key="1">
    <source>
        <dbReference type="ARBA" id="ARBA00007789"/>
    </source>
</evidence>
<dbReference type="InterPro" id="IPR019949">
    <property type="entry name" value="CmoO-like"/>
</dbReference>
<dbReference type="Gene3D" id="3.20.20.30">
    <property type="entry name" value="Luciferase-like domain"/>
    <property type="match status" value="1"/>
</dbReference>
<protein>
    <recommendedName>
        <fullName evidence="2">Luciferase-like monooxygenase</fullName>
    </recommendedName>
</protein>
<evidence type="ECO:0000313" key="4">
    <source>
        <dbReference type="EMBL" id="MBC2602203.1"/>
    </source>
</evidence>
<dbReference type="GO" id="GO:0005829">
    <property type="term" value="C:cytosol"/>
    <property type="evidence" value="ECO:0007669"/>
    <property type="project" value="TreeGrafter"/>
</dbReference>
<dbReference type="SUPFAM" id="SSF51679">
    <property type="entry name" value="Bacterial luciferase-like"/>
    <property type="match status" value="1"/>
</dbReference>
<evidence type="ECO:0000256" key="2">
    <source>
        <dbReference type="ARBA" id="ARBA00074555"/>
    </source>
</evidence>
<dbReference type="FunFam" id="3.20.20.30:FF:000002">
    <property type="entry name" value="LLM class flavin-dependent oxidoreductase"/>
    <property type="match status" value="1"/>
</dbReference>
<reference evidence="4 5" key="1">
    <citation type="submission" date="2020-07" db="EMBL/GenBank/DDBJ databases">
        <authorList>
            <person name="Feng X."/>
        </authorList>
    </citation>
    <scope>NUCLEOTIDE SEQUENCE [LARGE SCALE GENOMIC DNA]</scope>
    <source>
        <strain evidence="4 5">JCM14086</strain>
    </source>
</reference>
<sequence length="333" mass="36492">MTQHLQYSLLDLVPVIQGGSASDSFRNALDLARHAEASGYSRFWVAEHHNIPGVACAATSVLMTYLAGGTEKIRIGSGGVMLPNHAPLLIAEQFGTLESLFPGRIDLGLGRAPGGDTPTMRAMRRNRDNVDHFPHSVQELQGYLGDRVAGQEVHAIPGEGTKVPLYLLGSSTYSAQLAAKLGLPFAFASHFAPDHLGEALRLYRKYFESSDQCSTPYVMVAVNILAADERAEAERLERGLHQQFLNMVRGRRQEMAPPPDQLGWAKWEEAEVRRMTRYSAVGVADEVRDQLVSILEDTQADEIVATAQAYDHERRVRSFQIAADVLAGLTVAA</sequence>
<dbReference type="NCBIfam" id="TIGR03558">
    <property type="entry name" value="oxido_grp_1"/>
    <property type="match status" value="1"/>
</dbReference>
<dbReference type="RefSeq" id="WP_185692898.1">
    <property type="nucleotide sequence ID" value="NZ_JACHVA010000082.1"/>
</dbReference>
<organism evidence="4 5">
    <name type="scientific">Puniceicoccus vermicola</name>
    <dbReference type="NCBI Taxonomy" id="388746"/>
    <lineage>
        <taxon>Bacteria</taxon>
        <taxon>Pseudomonadati</taxon>
        <taxon>Verrucomicrobiota</taxon>
        <taxon>Opitutia</taxon>
        <taxon>Puniceicoccales</taxon>
        <taxon>Puniceicoccaceae</taxon>
        <taxon>Puniceicoccus</taxon>
    </lineage>
</organism>
<comment type="similarity">
    <text evidence="1">To bacterial alkanal monooxygenase alpha and beta chains.</text>
</comment>
<dbReference type="AlphaFoldDB" id="A0A7X1B0B8"/>
<evidence type="ECO:0000259" key="3">
    <source>
        <dbReference type="Pfam" id="PF00296"/>
    </source>
</evidence>
<dbReference type="EMBL" id="JACHVA010000082">
    <property type="protein sequence ID" value="MBC2602203.1"/>
    <property type="molecule type" value="Genomic_DNA"/>
</dbReference>
<comment type="caution">
    <text evidence="4">The sequence shown here is derived from an EMBL/GenBank/DDBJ whole genome shotgun (WGS) entry which is preliminary data.</text>
</comment>
<name>A0A7X1B0B8_9BACT</name>